<dbReference type="AlphaFoldDB" id="A0AA37SUK9"/>
<feature type="transmembrane region" description="Helical" evidence="1">
    <location>
        <begin position="63"/>
        <end position="83"/>
    </location>
</feature>
<keyword evidence="1" id="KW-1133">Transmembrane helix</keyword>
<dbReference type="Proteomes" id="UP001156666">
    <property type="component" value="Unassembled WGS sequence"/>
</dbReference>
<organism evidence="2 3">
    <name type="scientific">Portibacter lacus</name>
    <dbReference type="NCBI Taxonomy" id="1099794"/>
    <lineage>
        <taxon>Bacteria</taxon>
        <taxon>Pseudomonadati</taxon>
        <taxon>Bacteroidota</taxon>
        <taxon>Saprospiria</taxon>
        <taxon>Saprospirales</taxon>
        <taxon>Haliscomenobacteraceae</taxon>
        <taxon>Portibacter</taxon>
    </lineage>
</organism>
<keyword evidence="3" id="KW-1185">Reference proteome</keyword>
<evidence type="ECO:0000313" key="2">
    <source>
        <dbReference type="EMBL" id="GLR18438.1"/>
    </source>
</evidence>
<accession>A0AA37SUK9</accession>
<reference evidence="2" key="2">
    <citation type="submission" date="2023-01" db="EMBL/GenBank/DDBJ databases">
        <title>Draft genome sequence of Portibacter lacus strain NBRC 108769.</title>
        <authorList>
            <person name="Sun Q."/>
            <person name="Mori K."/>
        </authorList>
    </citation>
    <scope>NUCLEOTIDE SEQUENCE</scope>
    <source>
        <strain evidence="2">NBRC 108769</strain>
    </source>
</reference>
<evidence type="ECO:0000313" key="3">
    <source>
        <dbReference type="Proteomes" id="UP001156666"/>
    </source>
</evidence>
<name>A0AA37SUK9_9BACT</name>
<evidence type="ECO:0000256" key="1">
    <source>
        <dbReference type="SAM" id="Phobius"/>
    </source>
</evidence>
<comment type="caution">
    <text evidence="2">The sequence shown here is derived from an EMBL/GenBank/DDBJ whole genome shotgun (WGS) entry which is preliminary data.</text>
</comment>
<keyword evidence="1" id="KW-0472">Membrane</keyword>
<reference evidence="2" key="1">
    <citation type="journal article" date="2014" name="Int. J. Syst. Evol. Microbiol.">
        <title>Complete genome sequence of Corynebacterium casei LMG S-19264T (=DSM 44701T), isolated from a smear-ripened cheese.</title>
        <authorList>
            <consortium name="US DOE Joint Genome Institute (JGI-PGF)"/>
            <person name="Walter F."/>
            <person name="Albersmeier A."/>
            <person name="Kalinowski J."/>
            <person name="Ruckert C."/>
        </authorList>
    </citation>
    <scope>NUCLEOTIDE SEQUENCE</scope>
    <source>
        <strain evidence="2">NBRC 108769</strain>
    </source>
</reference>
<gene>
    <name evidence="2" type="ORF">GCM10007940_30540</name>
</gene>
<keyword evidence="1" id="KW-0812">Transmembrane</keyword>
<dbReference type="EMBL" id="BSOH01000020">
    <property type="protein sequence ID" value="GLR18438.1"/>
    <property type="molecule type" value="Genomic_DNA"/>
</dbReference>
<protein>
    <submittedName>
        <fullName evidence="2">Uncharacterized protein</fullName>
    </submittedName>
</protein>
<feature type="transmembrane region" description="Helical" evidence="1">
    <location>
        <begin position="39"/>
        <end position="57"/>
    </location>
</feature>
<sequence>MFNIYNLILEQNSNINSLDNILIIIKINTMLKKLSKTDVIMLFLAFSTLILSEIMWFNGETDGALFLGLWVPSILAFAIYLKLIKIDNK</sequence>
<proteinExistence type="predicted"/>